<keyword evidence="2" id="KW-1185">Reference proteome</keyword>
<accession>A0A9P7YFG8</accession>
<name>A0A9P7YFG8_9HELO</name>
<dbReference type="AlphaFoldDB" id="A0A9P7YFG8"/>
<dbReference type="EMBL" id="MU251535">
    <property type="protein sequence ID" value="KAG9232686.1"/>
    <property type="molecule type" value="Genomic_DNA"/>
</dbReference>
<protein>
    <submittedName>
        <fullName evidence="1">Uncharacterized protein</fullName>
    </submittedName>
</protein>
<proteinExistence type="predicted"/>
<dbReference type="PANTHER" id="PTHR38111">
    <property type="entry name" value="ZN(2)-C6 FUNGAL-TYPE DOMAIN-CONTAINING PROTEIN-RELATED"/>
    <property type="match status" value="1"/>
</dbReference>
<comment type="caution">
    <text evidence="1">The sequence shown here is derived from an EMBL/GenBank/DDBJ whole genome shotgun (WGS) entry which is preliminary data.</text>
</comment>
<evidence type="ECO:0000313" key="1">
    <source>
        <dbReference type="EMBL" id="KAG9232686.1"/>
    </source>
</evidence>
<dbReference type="OrthoDB" id="5126878at2759"/>
<dbReference type="PANTHER" id="PTHR38111:SF6">
    <property type="entry name" value="FINGER DOMAIN PROTEIN, PUTATIVE (AFU_ORTHOLOGUE AFUA_8G01940)-RELATED"/>
    <property type="match status" value="1"/>
</dbReference>
<dbReference type="InterPro" id="IPR053178">
    <property type="entry name" value="Osmoadaptation_assoc"/>
</dbReference>
<gene>
    <name evidence="1" type="ORF">BJ875DRAFT_71660</name>
</gene>
<reference evidence="1" key="1">
    <citation type="journal article" date="2021" name="IMA Fungus">
        <title>Genomic characterization of three marine fungi, including Emericellopsis atlantica sp. nov. with signatures of a generalist lifestyle and marine biomass degradation.</title>
        <authorList>
            <person name="Hagestad O.C."/>
            <person name="Hou L."/>
            <person name="Andersen J.H."/>
            <person name="Hansen E.H."/>
            <person name="Altermark B."/>
            <person name="Li C."/>
            <person name="Kuhnert E."/>
            <person name="Cox R.J."/>
            <person name="Crous P.W."/>
            <person name="Spatafora J.W."/>
            <person name="Lail K."/>
            <person name="Amirebrahimi M."/>
            <person name="Lipzen A."/>
            <person name="Pangilinan J."/>
            <person name="Andreopoulos W."/>
            <person name="Hayes R.D."/>
            <person name="Ng V."/>
            <person name="Grigoriev I.V."/>
            <person name="Jackson S.A."/>
            <person name="Sutton T.D.S."/>
            <person name="Dobson A.D.W."/>
            <person name="Rama T."/>
        </authorList>
    </citation>
    <scope>NUCLEOTIDE SEQUENCE</scope>
    <source>
        <strain evidence="1">TRa018bII</strain>
    </source>
</reference>
<organism evidence="1 2">
    <name type="scientific">Amylocarpus encephaloides</name>
    <dbReference type="NCBI Taxonomy" id="45428"/>
    <lineage>
        <taxon>Eukaryota</taxon>
        <taxon>Fungi</taxon>
        <taxon>Dikarya</taxon>
        <taxon>Ascomycota</taxon>
        <taxon>Pezizomycotina</taxon>
        <taxon>Leotiomycetes</taxon>
        <taxon>Helotiales</taxon>
        <taxon>Helotiales incertae sedis</taxon>
        <taxon>Amylocarpus</taxon>
    </lineage>
</organism>
<sequence>MPEITTAAEFQFVNSTIHDPTVPRDQAVRALIRKQAMKKAAAARRKDANYGKHNLRQFPVFVVGSNRGDEQPAVEILDTGAPIADVETAILKYECPKQPMRKDPVIREKSGVKPAQFTKQQVWLAKLAMSTNLYASLPAKGYELTSMRSDFDILDLSSLASMFASRATRKALSQDPQSLIHQLRTQKQWSYLTFLPKLYGHYPCLSAAADCVIARARYIISPHENWESAVTSFYVKALGILQKVLDNPEQRYNPEVLCATEILALYELLDPSGESAWIRHSAGAARLIQLRGPENYSTDFEKALFMAHTGPIMTECLLKGERCFLQETAWQDVFRSIIKEEEFLISDRSEITIHLIMMKAFLPGFFHDVTKILCVDSVPDPEFVDTVANGLRRVRANLRRWHCKYTTILGCYPNMLPGSFEYDSHCKVFSTYLSCSMISSRLLSAISQMERADLEDCAQRLADEMSKLDLKTKDASRQTCLFMAQTAGIAGSVKATHAEWRKFSEDESDVYTPDGSALARERLESWCDLFGRTMP</sequence>
<dbReference type="Proteomes" id="UP000824998">
    <property type="component" value="Unassembled WGS sequence"/>
</dbReference>
<evidence type="ECO:0000313" key="2">
    <source>
        <dbReference type="Proteomes" id="UP000824998"/>
    </source>
</evidence>